<sequence length="312" mass="33547">MRGLLVAAFGCIFSVQAALAAEPVFPPASRVGIVPLDDMVMSKRFSGFENSEKATAITFAEMPPEAYDQLVAGLTKDALKRQGLAVTARENLKVGASSGLLISGAMTGPIKGRKWVLAVKGADMTALLIAQVQGGNDGYSEQEMRKALTSVALRGPVSLDEQISALPFRIGDRAGFRPVRVLSGNSVLLTDGPLDTVKAVEQPVVILAVSLAPPPPTTDQRERFARAALVSNQSIKEVAVERAESFRFKGQDWHETVAKAVDTASGEPIIVMQTIRFEADRYVRMVGIARVAQRAETLPRFRNVIDSIDMAL</sequence>
<dbReference type="EMBL" id="VCMV01000013">
    <property type="protein sequence ID" value="KAB0267526.1"/>
    <property type="molecule type" value="Genomic_DNA"/>
</dbReference>
<feature type="chain" id="PRO_5024459969" evidence="1">
    <location>
        <begin position="21"/>
        <end position="312"/>
    </location>
</feature>
<accession>A0A5N3PCN5</accession>
<comment type="caution">
    <text evidence="2">The sequence shown here is derived from an EMBL/GenBank/DDBJ whole genome shotgun (WGS) entry which is preliminary data.</text>
</comment>
<name>A0A5N3PCN5_9HYPH</name>
<evidence type="ECO:0000313" key="2">
    <source>
        <dbReference type="EMBL" id="KAB0267526.1"/>
    </source>
</evidence>
<organism evidence="2 3">
    <name type="scientific">Microvirga brassicacearum</name>
    <dbReference type="NCBI Taxonomy" id="2580413"/>
    <lineage>
        <taxon>Bacteria</taxon>
        <taxon>Pseudomonadati</taxon>
        <taxon>Pseudomonadota</taxon>
        <taxon>Alphaproteobacteria</taxon>
        <taxon>Hyphomicrobiales</taxon>
        <taxon>Methylobacteriaceae</taxon>
        <taxon>Microvirga</taxon>
    </lineage>
</organism>
<dbReference type="Proteomes" id="UP000325684">
    <property type="component" value="Unassembled WGS sequence"/>
</dbReference>
<evidence type="ECO:0000313" key="3">
    <source>
        <dbReference type="Proteomes" id="UP000325684"/>
    </source>
</evidence>
<dbReference type="AlphaFoldDB" id="A0A5N3PCN5"/>
<reference evidence="2 3" key="1">
    <citation type="journal article" date="2019" name="Microorganisms">
        <title>Genome Insights into the Novel Species Microvirga brassicacearum, a Rapeseed Endophyte with Biotechnological Potential.</title>
        <authorList>
            <person name="Jimenez-Gomez A."/>
            <person name="Saati-Santamaria Z."/>
            <person name="Igual J.M."/>
            <person name="Rivas R."/>
            <person name="Mateos P.F."/>
            <person name="Garcia-Fraile P."/>
        </authorList>
    </citation>
    <scope>NUCLEOTIDE SEQUENCE [LARGE SCALE GENOMIC DNA]</scope>
    <source>
        <strain evidence="2 3">CDVBN77</strain>
    </source>
</reference>
<protein>
    <submittedName>
        <fullName evidence="2">Uncharacterized protein</fullName>
    </submittedName>
</protein>
<keyword evidence="3" id="KW-1185">Reference proteome</keyword>
<gene>
    <name evidence="2" type="ORF">FEZ63_09525</name>
</gene>
<proteinExistence type="predicted"/>
<dbReference type="OrthoDB" id="7926124at2"/>
<evidence type="ECO:0000256" key="1">
    <source>
        <dbReference type="SAM" id="SignalP"/>
    </source>
</evidence>
<keyword evidence="1" id="KW-0732">Signal</keyword>
<dbReference type="RefSeq" id="WP_150943671.1">
    <property type="nucleotide sequence ID" value="NZ_VCMV01000013.1"/>
</dbReference>
<feature type="signal peptide" evidence="1">
    <location>
        <begin position="1"/>
        <end position="20"/>
    </location>
</feature>